<dbReference type="Gene3D" id="3.30.1060.10">
    <property type="entry name" value="Peptide methionine sulphoxide reductase MsrA"/>
    <property type="match status" value="1"/>
</dbReference>
<dbReference type="GO" id="GO:0008113">
    <property type="term" value="F:peptide-methionine (S)-S-oxide reductase activity"/>
    <property type="evidence" value="ECO:0007669"/>
    <property type="project" value="UniProtKB-UniRule"/>
</dbReference>
<comment type="similarity">
    <text evidence="4">Belongs to the MsrA Met sulfoxide reductase family.</text>
</comment>
<evidence type="ECO:0000259" key="5">
    <source>
        <dbReference type="Pfam" id="PF01625"/>
    </source>
</evidence>
<dbReference type="NCBIfam" id="TIGR00401">
    <property type="entry name" value="msrA"/>
    <property type="match status" value="1"/>
</dbReference>
<dbReference type="Pfam" id="PF01625">
    <property type="entry name" value="PMSR"/>
    <property type="match status" value="1"/>
</dbReference>
<dbReference type="AlphaFoldDB" id="A0A2T5J329"/>
<gene>
    <name evidence="4" type="primary">msrA</name>
    <name evidence="6" type="ORF">C8N29_10152</name>
</gene>
<name>A0A2T5J329_9GAMM</name>
<evidence type="ECO:0000256" key="3">
    <source>
        <dbReference type="ARBA" id="ARBA00048782"/>
    </source>
</evidence>
<dbReference type="OrthoDB" id="4174719at2"/>
<dbReference type="GO" id="GO:0033744">
    <property type="term" value="F:L-methionine:thioredoxin-disulfide S-oxidoreductase activity"/>
    <property type="evidence" value="ECO:0007669"/>
    <property type="project" value="RHEA"/>
</dbReference>
<evidence type="ECO:0000256" key="1">
    <source>
        <dbReference type="ARBA" id="ARBA00023002"/>
    </source>
</evidence>
<comment type="caution">
    <text evidence="6">The sequence shown here is derived from an EMBL/GenBank/DDBJ whole genome shotgun (WGS) entry which is preliminary data.</text>
</comment>
<reference evidence="6 7" key="1">
    <citation type="submission" date="2018-04" db="EMBL/GenBank/DDBJ databases">
        <title>Genomic Encyclopedia of Archaeal and Bacterial Type Strains, Phase II (KMG-II): from individual species to whole genera.</title>
        <authorList>
            <person name="Goeker M."/>
        </authorList>
    </citation>
    <scope>NUCLEOTIDE SEQUENCE [LARGE SCALE GENOMIC DNA]</scope>
    <source>
        <strain evidence="6 7">DSM 5822</strain>
    </source>
</reference>
<protein>
    <recommendedName>
        <fullName evidence="4">Peptide methionine sulfoxide reductase MsrA</fullName>
        <shortName evidence="4">Protein-methionine-S-oxide reductase</shortName>
        <ecNumber evidence="4">1.8.4.11</ecNumber>
    </recommendedName>
    <alternativeName>
        <fullName evidence="4">Peptide-methionine (S)-S-oxide reductase</fullName>
        <shortName evidence="4">Peptide Met(O) reductase</shortName>
    </alternativeName>
</protein>
<proteinExistence type="inferred from homology"/>
<comment type="catalytic activity">
    <reaction evidence="3 4">
        <text>[thioredoxin]-disulfide + L-methionine + H2O = L-methionine (S)-S-oxide + [thioredoxin]-dithiol</text>
        <dbReference type="Rhea" id="RHEA:19993"/>
        <dbReference type="Rhea" id="RHEA-COMP:10698"/>
        <dbReference type="Rhea" id="RHEA-COMP:10700"/>
        <dbReference type="ChEBI" id="CHEBI:15377"/>
        <dbReference type="ChEBI" id="CHEBI:29950"/>
        <dbReference type="ChEBI" id="CHEBI:50058"/>
        <dbReference type="ChEBI" id="CHEBI:57844"/>
        <dbReference type="ChEBI" id="CHEBI:58772"/>
        <dbReference type="EC" id="1.8.4.11"/>
    </reaction>
</comment>
<comment type="function">
    <text evidence="4">Has an important function as a repair enzyme for proteins that have been inactivated by oxidation. Catalyzes the reversible oxidation-reduction of methionine sulfoxide in proteins to methionine.</text>
</comment>
<evidence type="ECO:0000313" key="6">
    <source>
        <dbReference type="EMBL" id="PTQ90982.1"/>
    </source>
</evidence>
<feature type="domain" description="Peptide methionine sulphoxide reductase MsrA" evidence="5">
    <location>
        <begin position="5"/>
        <end position="158"/>
    </location>
</feature>
<dbReference type="RefSeq" id="WP_107864013.1">
    <property type="nucleotide sequence ID" value="NZ_QAON01000001.1"/>
</dbReference>
<dbReference type="EC" id="1.8.4.11" evidence="4"/>
<dbReference type="SUPFAM" id="SSF55068">
    <property type="entry name" value="Peptide methionine sulfoxide reductase"/>
    <property type="match status" value="1"/>
</dbReference>
<keyword evidence="1 4" id="KW-0560">Oxidoreductase</keyword>
<accession>A0A2T5J329</accession>
<keyword evidence="7" id="KW-1185">Reference proteome</keyword>
<dbReference type="EMBL" id="QAON01000001">
    <property type="protein sequence ID" value="PTQ90982.1"/>
    <property type="molecule type" value="Genomic_DNA"/>
</dbReference>
<dbReference type="PANTHER" id="PTHR43774:SF1">
    <property type="entry name" value="PEPTIDE METHIONINE SULFOXIDE REDUCTASE MSRA 2"/>
    <property type="match status" value="1"/>
</dbReference>
<comment type="catalytic activity">
    <reaction evidence="2 4">
        <text>L-methionyl-[protein] + [thioredoxin]-disulfide + H2O = L-methionyl-(S)-S-oxide-[protein] + [thioredoxin]-dithiol</text>
        <dbReference type="Rhea" id="RHEA:14217"/>
        <dbReference type="Rhea" id="RHEA-COMP:10698"/>
        <dbReference type="Rhea" id="RHEA-COMP:10700"/>
        <dbReference type="Rhea" id="RHEA-COMP:12313"/>
        <dbReference type="Rhea" id="RHEA-COMP:12315"/>
        <dbReference type="ChEBI" id="CHEBI:15377"/>
        <dbReference type="ChEBI" id="CHEBI:16044"/>
        <dbReference type="ChEBI" id="CHEBI:29950"/>
        <dbReference type="ChEBI" id="CHEBI:44120"/>
        <dbReference type="ChEBI" id="CHEBI:50058"/>
        <dbReference type="EC" id="1.8.4.11"/>
    </reaction>
</comment>
<evidence type="ECO:0000313" key="7">
    <source>
        <dbReference type="Proteomes" id="UP000244223"/>
    </source>
</evidence>
<dbReference type="HAMAP" id="MF_01401">
    <property type="entry name" value="MsrA"/>
    <property type="match status" value="1"/>
</dbReference>
<evidence type="ECO:0000256" key="2">
    <source>
        <dbReference type="ARBA" id="ARBA00047806"/>
    </source>
</evidence>
<dbReference type="InterPro" id="IPR036509">
    <property type="entry name" value="Met_Sox_Rdtase_MsrA_sf"/>
</dbReference>
<dbReference type="PANTHER" id="PTHR43774">
    <property type="entry name" value="PEPTIDE METHIONINE SULFOXIDE REDUCTASE"/>
    <property type="match status" value="1"/>
</dbReference>
<evidence type="ECO:0000256" key="4">
    <source>
        <dbReference type="HAMAP-Rule" id="MF_01401"/>
    </source>
</evidence>
<dbReference type="Proteomes" id="UP000244223">
    <property type="component" value="Unassembled WGS sequence"/>
</dbReference>
<dbReference type="InterPro" id="IPR002569">
    <property type="entry name" value="Met_Sox_Rdtase_MsrA_dom"/>
</dbReference>
<organism evidence="6 7">
    <name type="scientific">Agitococcus lubricus</name>
    <dbReference type="NCBI Taxonomy" id="1077255"/>
    <lineage>
        <taxon>Bacteria</taxon>
        <taxon>Pseudomonadati</taxon>
        <taxon>Pseudomonadota</taxon>
        <taxon>Gammaproteobacteria</taxon>
        <taxon>Moraxellales</taxon>
        <taxon>Moraxellaceae</taxon>
        <taxon>Agitococcus</taxon>
    </lineage>
</organism>
<sequence>MNTQTAILGGGCFWCLEAVFQRVKGVQHVTSGYAGGARANPSYEQICTGATGHAEVVKIDFDAEVINFDQLLTIFFAIHDPTTLNRQGNDIGTQYRSVIFCQSAEQKQIATAFIEQLNQQKVFTHAIVTQISDAVPFYAAEAYHQNYFNQHPQQGYCQFVVAPKVLKFQQYFQQYHA</sequence>
<feature type="active site" evidence="4">
    <location>
        <position position="12"/>
    </location>
</feature>